<dbReference type="EMBL" id="RWGY01000013">
    <property type="protein sequence ID" value="TVU26807.1"/>
    <property type="molecule type" value="Genomic_DNA"/>
</dbReference>
<dbReference type="Gene3D" id="3.30.200.20">
    <property type="entry name" value="Phosphorylase Kinase, domain 1"/>
    <property type="match status" value="1"/>
</dbReference>
<proteinExistence type="predicted"/>
<dbReference type="InterPro" id="IPR001245">
    <property type="entry name" value="Ser-Thr/Tyr_kinase_cat_dom"/>
</dbReference>
<evidence type="ECO:0000313" key="4">
    <source>
        <dbReference type="Proteomes" id="UP000324897"/>
    </source>
</evidence>
<dbReference type="FunFam" id="3.30.200.20:FF:000465">
    <property type="entry name" value="Cysteine-rich receptor-like protein kinase 6"/>
    <property type="match status" value="1"/>
</dbReference>
<evidence type="ECO:0000259" key="2">
    <source>
        <dbReference type="PROSITE" id="PS50011"/>
    </source>
</evidence>
<keyword evidence="1" id="KW-0547">Nucleotide-binding</keyword>
<dbReference type="Proteomes" id="UP000324897">
    <property type="component" value="Chromosome 2"/>
</dbReference>
<dbReference type="AlphaFoldDB" id="A0A5J9UUM2"/>
<evidence type="ECO:0000313" key="3">
    <source>
        <dbReference type="EMBL" id="TVU26807.1"/>
    </source>
</evidence>
<dbReference type="PROSITE" id="PS50011">
    <property type="entry name" value="PROTEIN_KINASE_DOM"/>
    <property type="match status" value="1"/>
</dbReference>
<feature type="non-terminal residue" evidence="3">
    <location>
        <position position="1"/>
    </location>
</feature>
<dbReference type="OrthoDB" id="1668230at2759"/>
<organism evidence="3 4">
    <name type="scientific">Eragrostis curvula</name>
    <name type="common">weeping love grass</name>
    <dbReference type="NCBI Taxonomy" id="38414"/>
    <lineage>
        <taxon>Eukaryota</taxon>
        <taxon>Viridiplantae</taxon>
        <taxon>Streptophyta</taxon>
        <taxon>Embryophyta</taxon>
        <taxon>Tracheophyta</taxon>
        <taxon>Spermatophyta</taxon>
        <taxon>Magnoliopsida</taxon>
        <taxon>Liliopsida</taxon>
        <taxon>Poales</taxon>
        <taxon>Poaceae</taxon>
        <taxon>PACMAD clade</taxon>
        <taxon>Chloridoideae</taxon>
        <taxon>Eragrostideae</taxon>
        <taxon>Eragrostidinae</taxon>
        <taxon>Eragrostis</taxon>
    </lineage>
</organism>
<dbReference type="InterPro" id="IPR017441">
    <property type="entry name" value="Protein_kinase_ATP_BS"/>
</dbReference>
<dbReference type="GO" id="GO:0004672">
    <property type="term" value="F:protein kinase activity"/>
    <property type="evidence" value="ECO:0007669"/>
    <property type="project" value="InterPro"/>
</dbReference>
<dbReference type="InterPro" id="IPR000719">
    <property type="entry name" value="Prot_kinase_dom"/>
</dbReference>
<protein>
    <recommendedName>
        <fullName evidence="2">Protein kinase domain-containing protein</fullName>
    </recommendedName>
</protein>
<name>A0A5J9UUM2_9POAL</name>
<dbReference type="InterPro" id="IPR011009">
    <property type="entry name" value="Kinase-like_dom_sf"/>
</dbReference>
<keyword evidence="1" id="KW-0067">ATP-binding</keyword>
<evidence type="ECO:0000256" key="1">
    <source>
        <dbReference type="PROSITE-ProRule" id="PRU10141"/>
    </source>
</evidence>
<gene>
    <name evidence="3" type="ORF">EJB05_29371</name>
</gene>
<feature type="domain" description="Protein kinase" evidence="2">
    <location>
        <begin position="37"/>
        <end position="142"/>
    </location>
</feature>
<dbReference type="Gramene" id="TVU26807">
    <property type="protein sequence ID" value="TVU26807"/>
    <property type="gene ID" value="EJB05_29371"/>
</dbReference>
<accession>A0A5J9UUM2</accession>
<reference evidence="3 4" key="1">
    <citation type="journal article" date="2019" name="Sci. Rep.">
        <title>A high-quality genome of Eragrostis curvula grass provides insights into Poaceae evolution and supports new strategies to enhance forage quality.</title>
        <authorList>
            <person name="Carballo J."/>
            <person name="Santos B.A.C.M."/>
            <person name="Zappacosta D."/>
            <person name="Garbus I."/>
            <person name="Selva J.P."/>
            <person name="Gallo C.A."/>
            <person name="Diaz A."/>
            <person name="Albertini E."/>
            <person name="Caccamo M."/>
            <person name="Echenique V."/>
        </authorList>
    </citation>
    <scope>NUCLEOTIDE SEQUENCE [LARGE SCALE GENOMIC DNA]</scope>
    <source>
        <strain evidence="4">cv. Victoria</strain>
        <tissue evidence="3">Leaf</tissue>
    </source>
</reference>
<comment type="caution">
    <text evidence="3">The sequence shown here is derived from an EMBL/GenBank/DDBJ whole genome shotgun (WGS) entry which is preliminary data.</text>
</comment>
<dbReference type="PANTHER" id="PTHR45707:SF69">
    <property type="entry name" value="CALCIUM-DEPENDENT LIPID-BINDING (CALB DOMAIN) PLANT PHOSPHORIBOSYLTRANSFERASE FAMILY PROTEIN"/>
    <property type="match status" value="1"/>
</dbReference>
<feature type="binding site" evidence="1">
    <location>
        <position position="66"/>
    </location>
    <ligand>
        <name>ATP</name>
        <dbReference type="ChEBI" id="CHEBI:30616"/>
    </ligand>
</feature>
<sequence>MAREDTARNLLERMLLDATVEPTNLPISLLESITSNFSDDQKIGEGGFAAVYKGLLQDGIVVAVKKLSNTLEMDEDKFIKEAGCLMMLRHTNIVRLLGYCADIQRTISNYEGKMVLAEERQWLLCFEFMPRGSLDGYITGYV</sequence>
<dbReference type="PROSITE" id="PS00107">
    <property type="entry name" value="PROTEIN_KINASE_ATP"/>
    <property type="match status" value="1"/>
</dbReference>
<dbReference type="GO" id="GO:0005524">
    <property type="term" value="F:ATP binding"/>
    <property type="evidence" value="ECO:0007669"/>
    <property type="project" value="UniProtKB-UniRule"/>
</dbReference>
<dbReference type="SUPFAM" id="SSF56112">
    <property type="entry name" value="Protein kinase-like (PK-like)"/>
    <property type="match status" value="1"/>
</dbReference>
<keyword evidence="4" id="KW-1185">Reference proteome</keyword>
<dbReference type="Pfam" id="PF07714">
    <property type="entry name" value="PK_Tyr_Ser-Thr"/>
    <property type="match status" value="1"/>
</dbReference>
<dbReference type="PANTHER" id="PTHR45707">
    <property type="entry name" value="C2 CALCIUM/LIPID-BINDING PLANT PHOSPHORIBOSYLTRANSFERASE FAMILY PROTEIN"/>
    <property type="match status" value="1"/>
</dbReference>